<keyword evidence="2" id="KW-1185">Reference proteome</keyword>
<accession>A0A7W7CD10</accession>
<dbReference type="Gene3D" id="1.10.357.10">
    <property type="entry name" value="Tetracycline Repressor, domain 2"/>
    <property type="match status" value="1"/>
</dbReference>
<sequence>MRDRGELLPSANPAALAALMVSALQGGAVAHRATGSRQHLVNAVQTALTHLRAFAAQR</sequence>
<dbReference type="InterPro" id="IPR036271">
    <property type="entry name" value="Tet_transcr_reg_TetR-rel_C_sf"/>
</dbReference>
<dbReference type="AlphaFoldDB" id="A0A7W7CD10"/>
<dbReference type="SUPFAM" id="SSF48498">
    <property type="entry name" value="Tetracyclin repressor-like, C-terminal domain"/>
    <property type="match status" value="1"/>
</dbReference>
<gene>
    <name evidence="1" type="ORF">HNR67_004972</name>
</gene>
<dbReference type="RefSeq" id="WP_185004671.1">
    <property type="nucleotide sequence ID" value="NZ_BAAAUI010000081.1"/>
</dbReference>
<comment type="caution">
    <text evidence="1">The sequence shown here is derived from an EMBL/GenBank/DDBJ whole genome shotgun (WGS) entry which is preliminary data.</text>
</comment>
<dbReference type="EMBL" id="JACHMH010000001">
    <property type="protein sequence ID" value="MBB4678854.1"/>
    <property type="molecule type" value="Genomic_DNA"/>
</dbReference>
<evidence type="ECO:0000313" key="1">
    <source>
        <dbReference type="EMBL" id="MBB4678854.1"/>
    </source>
</evidence>
<reference evidence="1 2" key="1">
    <citation type="submission" date="2020-08" db="EMBL/GenBank/DDBJ databases">
        <title>Sequencing the genomes of 1000 actinobacteria strains.</title>
        <authorList>
            <person name="Klenk H.-P."/>
        </authorList>
    </citation>
    <scope>NUCLEOTIDE SEQUENCE [LARGE SCALE GENOMIC DNA]</scope>
    <source>
        <strain evidence="1 2">DSM 44230</strain>
    </source>
</reference>
<proteinExistence type="predicted"/>
<protein>
    <recommendedName>
        <fullName evidence="3">TetR family transcriptional regulator</fullName>
    </recommendedName>
</protein>
<name>A0A7W7CD10_9PSEU</name>
<organism evidence="1 2">
    <name type="scientific">Crossiella cryophila</name>
    <dbReference type="NCBI Taxonomy" id="43355"/>
    <lineage>
        <taxon>Bacteria</taxon>
        <taxon>Bacillati</taxon>
        <taxon>Actinomycetota</taxon>
        <taxon>Actinomycetes</taxon>
        <taxon>Pseudonocardiales</taxon>
        <taxon>Pseudonocardiaceae</taxon>
        <taxon>Crossiella</taxon>
    </lineage>
</organism>
<dbReference type="Proteomes" id="UP000533598">
    <property type="component" value="Unassembled WGS sequence"/>
</dbReference>
<evidence type="ECO:0000313" key="2">
    <source>
        <dbReference type="Proteomes" id="UP000533598"/>
    </source>
</evidence>
<evidence type="ECO:0008006" key="3">
    <source>
        <dbReference type="Google" id="ProtNLM"/>
    </source>
</evidence>